<proteinExistence type="predicted"/>
<dbReference type="AlphaFoldDB" id="A0A6C0BNX3"/>
<name>A0A6C0BNX3_9ZZZZ</name>
<sequence>MITDLPKDLIRLLLTHYIHWTSLIDFLSTCRKVRFSLNPEELRKLFKRNTLRLVYFAQCEKRYYRMLSEPLLEIDPIVVAVPPEYQLIQSLKHARYEYQRFTRHELLFADFMNESEYRQKSDDLGGVITYSALVDEGFEKLIRYPLFMRLEIQKVLRFREVDDMVQRVHSHACLELLEVMRSIDIHRHGMENCSIDQGFPHDEILEKWIVDMDEKCKITCDCGSRIFRWCMFIHHPLCLDTVVTCTGCHATGRREQLVKSRHDQFPCWNQSNLQCSICDDVTLASFNWDRVQFESHVVSCEGMADVKCKYCAFTCGSYEILMCHQDKCGLYRFNCIGCGKSFQRKDGHNVKQCSMKKTTDSYEIVKSKLQPKNRRYRFDMVKHVP</sequence>
<protein>
    <submittedName>
        <fullName evidence="1">Uncharacterized protein</fullName>
    </submittedName>
</protein>
<accession>A0A6C0BNX3</accession>
<reference evidence="1" key="1">
    <citation type="journal article" date="2020" name="Nature">
        <title>Giant virus diversity and host interactions through global metagenomics.</title>
        <authorList>
            <person name="Schulz F."/>
            <person name="Roux S."/>
            <person name="Paez-Espino D."/>
            <person name="Jungbluth S."/>
            <person name="Walsh D.A."/>
            <person name="Denef V.J."/>
            <person name="McMahon K.D."/>
            <person name="Konstantinidis K.T."/>
            <person name="Eloe-Fadrosh E.A."/>
            <person name="Kyrpides N.C."/>
            <person name="Woyke T."/>
        </authorList>
    </citation>
    <scope>NUCLEOTIDE SEQUENCE</scope>
    <source>
        <strain evidence="1">GVMAG-M-3300017989-17</strain>
    </source>
</reference>
<evidence type="ECO:0000313" key="1">
    <source>
        <dbReference type="EMBL" id="QHS93344.1"/>
    </source>
</evidence>
<dbReference type="EMBL" id="MN739202">
    <property type="protein sequence ID" value="QHS93344.1"/>
    <property type="molecule type" value="Genomic_DNA"/>
</dbReference>
<organism evidence="1">
    <name type="scientific">viral metagenome</name>
    <dbReference type="NCBI Taxonomy" id="1070528"/>
    <lineage>
        <taxon>unclassified sequences</taxon>
        <taxon>metagenomes</taxon>
        <taxon>organismal metagenomes</taxon>
    </lineage>
</organism>